<dbReference type="Pfam" id="PF07591">
    <property type="entry name" value="PT-HINT"/>
    <property type="match status" value="1"/>
</dbReference>
<dbReference type="AlphaFoldDB" id="A0AA97LZG0"/>
<feature type="region of interest" description="Disordered" evidence="1">
    <location>
        <begin position="1"/>
        <end position="26"/>
    </location>
</feature>
<protein>
    <recommendedName>
        <fullName evidence="4">Intein C-terminal splicing domain-containing protein</fullName>
    </recommendedName>
</protein>
<organism evidence="2 3">
    <name type="scientific">Thermobifida halotolerans</name>
    <dbReference type="NCBI Taxonomy" id="483545"/>
    <lineage>
        <taxon>Bacteria</taxon>
        <taxon>Bacillati</taxon>
        <taxon>Actinomycetota</taxon>
        <taxon>Actinomycetes</taxon>
        <taxon>Streptosporangiales</taxon>
        <taxon>Nocardiopsidaceae</taxon>
        <taxon>Thermobifida</taxon>
    </lineage>
</organism>
<evidence type="ECO:0000313" key="2">
    <source>
        <dbReference type="EMBL" id="UOE20670.1"/>
    </source>
</evidence>
<dbReference type="RefSeq" id="WP_147416888.1">
    <property type="nucleotide sequence ID" value="NZ_CP063196.1"/>
</dbReference>
<dbReference type="KEGG" id="thao:NI17_005535"/>
<name>A0AA97LZG0_9ACTN</name>
<dbReference type="InterPro" id="IPR036844">
    <property type="entry name" value="Hint_dom_sf"/>
</dbReference>
<dbReference type="EMBL" id="CP063196">
    <property type="protein sequence ID" value="UOE20670.1"/>
    <property type="molecule type" value="Genomic_DNA"/>
</dbReference>
<dbReference type="InterPro" id="IPR030934">
    <property type="entry name" value="Intein_C"/>
</dbReference>
<reference evidence="2" key="1">
    <citation type="submission" date="2020-10" db="EMBL/GenBank/DDBJ databases">
        <title>De novo genome project of the cellulose decomposer Thermobifida halotolerans type strain.</title>
        <authorList>
            <person name="Nagy I."/>
            <person name="Horvath B."/>
            <person name="Kukolya J."/>
            <person name="Nagy I."/>
            <person name="Orsini M."/>
        </authorList>
    </citation>
    <scope>NUCLEOTIDE SEQUENCE</scope>
    <source>
        <strain evidence="2">DSM 44931</strain>
    </source>
</reference>
<proteinExistence type="predicted"/>
<accession>A0AA97LZG0</accession>
<keyword evidence="3" id="KW-1185">Reference proteome</keyword>
<dbReference type="Gene3D" id="2.170.16.10">
    <property type="entry name" value="Hedgehog/Intein (Hint) domain"/>
    <property type="match status" value="1"/>
</dbReference>
<evidence type="ECO:0000313" key="3">
    <source>
        <dbReference type="Proteomes" id="UP000265719"/>
    </source>
</evidence>
<evidence type="ECO:0008006" key="4">
    <source>
        <dbReference type="Google" id="ProtNLM"/>
    </source>
</evidence>
<gene>
    <name evidence="2" type="ORF">NI17_005535</name>
</gene>
<dbReference type="PROSITE" id="PS50818">
    <property type="entry name" value="INTEIN_C_TER"/>
    <property type="match status" value="1"/>
</dbReference>
<dbReference type="SUPFAM" id="SSF51294">
    <property type="entry name" value="Hedgehog/intein (Hint) domain"/>
    <property type="match status" value="1"/>
</dbReference>
<dbReference type="Proteomes" id="UP000265719">
    <property type="component" value="Chromosome"/>
</dbReference>
<evidence type="ECO:0000256" key="1">
    <source>
        <dbReference type="SAM" id="MobiDB-lite"/>
    </source>
</evidence>
<dbReference type="CDD" id="cd00081">
    <property type="entry name" value="Hint"/>
    <property type="match status" value="1"/>
</dbReference>
<sequence length="270" mass="28743">MADGTSKPIEKVKTGDQVLATDPEIGEQGPRTVLATIVGTGAKTLVEITVDATTEKPAAGDSDREGTPGPTAVGDTVIATDGHPFWVPELGQWVAAIDLTPGMWLQTSAGTWVQITAIQTWTQAATVHNLTVQGTHTYHVLAGTAPLLSHNCGGIGDEIYEEIDYFYGSKVASGVDYNHQRMCPVCNPPNEAADHSIAGIGDDPRVLAEYLSGRQGNATHFDPRTNAQVSYDAGRLDGNGRGVVIIENSHFIHAYHLDPADFNRLYSPLG</sequence>